<comment type="subcellular location">
    <subcellularLocation>
        <location evidence="1">Cell junction</location>
    </subcellularLocation>
    <subcellularLocation>
        <location evidence="2">Cytoplasm</location>
        <location evidence="2">Cytoskeleton</location>
        <location evidence="2">Microtubule organizing center</location>
        <location evidence="2">Centrosome</location>
    </subcellularLocation>
</comment>
<feature type="compositionally biased region" description="Acidic residues" evidence="10">
    <location>
        <begin position="247"/>
        <end position="258"/>
    </location>
</feature>
<evidence type="ECO:0000256" key="10">
    <source>
        <dbReference type="SAM" id="MobiDB-lite"/>
    </source>
</evidence>
<organism evidence="11 12">
    <name type="scientific">Polytolypa hystricis (strain UAMH7299)</name>
    <dbReference type="NCBI Taxonomy" id="1447883"/>
    <lineage>
        <taxon>Eukaryota</taxon>
        <taxon>Fungi</taxon>
        <taxon>Dikarya</taxon>
        <taxon>Ascomycota</taxon>
        <taxon>Pezizomycotina</taxon>
        <taxon>Eurotiomycetes</taxon>
        <taxon>Eurotiomycetidae</taxon>
        <taxon>Onygenales</taxon>
        <taxon>Onygenales incertae sedis</taxon>
        <taxon>Polytolypa</taxon>
    </lineage>
</organism>
<proteinExistence type="inferred from homology"/>
<comment type="similarity">
    <text evidence="3">Belongs to the ADIP family.</text>
</comment>
<comment type="caution">
    <text evidence="11">The sequence shown here is derived from an EMBL/GenBank/DDBJ whole genome shotgun (WGS) entry which is preliminary data.</text>
</comment>
<dbReference type="GO" id="GO:0007155">
    <property type="term" value="P:cell adhesion"/>
    <property type="evidence" value="ECO:0007669"/>
    <property type="project" value="UniProtKB-KW"/>
</dbReference>
<keyword evidence="8" id="KW-0206">Cytoskeleton</keyword>
<evidence type="ECO:0000256" key="4">
    <source>
        <dbReference type="ARBA" id="ARBA00022490"/>
    </source>
</evidence>
<evidence type="ECO:0000256" key="2">
    <source>
        <dbReference type="ARBA" id="ARBA00004300"/>
    </source>
</evidence>
<keyword evidence="5" id="KW-0130">Cell adhesion</keyword>
<evidence type="ECO:0000256" key="7">
    <source>
        <dbReference type="ARBA" id="ARBA00023054"/>
    </source>
</evidence>
<dbReference type="PANTHER" id="PTHR46507">
    <property type="entry name" value="AFADIN- AND ALPHA-ACTININ-BINDING PROTEIN"/>
    <property type="match status" value="1"/>
</dbReference>
<feature type="region of interest" description="Disordered" evidence="10">
    <location>
        <begin position="240"/>
        <end position="267"/>
    </location>
</feature>
<feature type="compositionally biased region" description="Basic and acidic residues" evidence="10">
    <location>
        <begin position="389"/>
        <end position="407"/>
    </location>
</feature>
<sequence>METQDLHTASDYINNLLLARGLLRNGKPIDFAPPADASDRTDATMSRIINLLHDLVLRRDREADQRENLATTIRSLRSTEAKQTHQIEQLQTKTTELSRSLAIAEGQERAFKATLRNAEATSKGLKEQVQRMKASIQQIRAQCATDIRKRDIEMQKLKAHLTDRQRGKRDGVGVTTITITPTPKLGLRRPLDGGDGVSSPGYSLRQESTEFLTHLCQTLSDENDVLISIVQSSIQTLRSLQGLPDPDSQDTELTDETGDNGHIPHDSVLQASESSAPYYETLSSQMGAVLDQLGLLLTNPSFVPLEEVEIRDNEIHRLREGWEKMEERWREAVAMMDGWHKRIAEGGDSVNIDELKQGIGLGLDTPPITGTDDTVPAALVNNTALHKQSGRDETDSVSREETPADSRRKLRRRDAKHLDIPLGERSGNARPSPRREEEMSIDNGPESFEASVDELVVVDEPSRSKIHRRHSKRIVESRNPKQPSKSRSNITLAEKLAIVESEARHAQEERQMNESKKRSSSSRETKQRPRRRKSTLTPAELEGLIGSAS</sequence>
<evidence type="ECO:0000256" key="9">
    <source>
        <dbReference type="SAM" id="Coils"/>
    </source>
</evidence>
<dbReference type="Proteomes" id="UP000224634">
    <property type="component" value="Unassembled WGS sequence"/>
</dbReference>
<name>A0A2B7Y062_POLH7</name>
<protein>
    <recommendedName>
        <fullName evidence="13">NIMA interactive protein</fullName>
    </recommendedName>
</protein>
<dbReference type="InterPro" id="IPR021622">
    <property type="entry name" value="Afadin/alpha-actinin-bd"/>
</dbReference>
<accession>A0A2B7Y062</accession>
<feature type="coiled-coil region" evidence="9">
    <location>
        <begin position="87"/>
        <end position="142"/>
    </location>
</feature>
<evidence type="ECO:0000313" key="12">
    <source>
        <dbReference type="Proteomes" id="UP000224634"/>
    </source>
</evidence>
<dbReference type="EMBL" id="PDNA01000092">
    <property type="protein sequence ID" value="PGH14559.1"/>
    <property type="molecule type" value="Genomic_DNA"/>
</dbReference>
<feature type="compositionally biased region" description="Polar residues" evidence="10">
    <location>
        <begin position="480"/>
        <end position="491"/>
    </location>
</feature>
<feature type="region of interest" description="Disordered" evidence="10">
    <location>
        <begin position="183"/>
        <end position="202"/>
    </location>
</feature>
<reference evidence="11 12" key="1">
    <citation type="submission" date="2017-10" db="EMBL/GenBank/DDBJ databases">
        <title>Comparative genomics in systemic dimorphic fungi from Ajellomycetaceae.</title>
        <authorList>
            <person name="Munoz J.F."/>
            <person name="Mcewen J.G."/>
            <person name="Clay O.K."/>
            <person name="Cuomo C.A."/>
        </authorList>
    </citation>
    <scope>NUCLEOTIDE SEQUENCE [LARGE SCALE GENOMIC DNA]</scope>
    <source>
        <strain evidence="11 12">UAMH7299</strain>
    </source>
</reference>
<dbReference type="STRING" id="1447883.A0A2B7Y062"/>
<evidence type="ECO:0000256" key="6">
    <source>
        <dbReference type="ARBA" id="ARBA00022949"/>
    </source>
</evidence>
<gene>
    <name evidence="11" type="ORF">AJ80_05879</name>
</gene>
<keyword evidence="12" id="KW-1185">Reference proteome</keyword>
<evidence type="ECO:0008006" key="13">
    <source>
        <dbReference type="Google" id="ProtNLM"/>
    </source>
</evidence>
<dbReference type="Pfam" id="PF11559">
    <property type="entry name" value="ADIP"/>
    <property type="match status" value="1"/>
</dbReference>
<evidence type="ECO:0000256" key="3">
    <source>
        <dbReference type="ARBA" id="ARBA00009291"/>
    </source>
</evidence>
<evidence type="ECO:0000256" key="1">
    <source>
        <dbReference type="ARBA" id="ARBA00004282"/>
    </source>
</evidence>
<keyword evidence="7 9" id="KW-0175">Coiled coil</keyword>
<feature type="compositionally biased region" description="Basic and acidic residues" evidence="10">
    <location>
        <begin position="501"/>
        <end position="527"/>
    </location>
</feature>
<dbReference type="PANTHER" id="PTHR46507:SF4">
    <property type="entry name" value="SSX FAMILY MEMBER 2 INTERACTING PROTEIN"/>
    <property type="match status" value="1"/>
</dbReference>
<keyword evidence="6" id="KW-0965">Cell junction</keyword>
<keyword evidence="4" id="KW-0963">Cytoplasm</keyword>
<dbReference type="InterPro" id="IPR052300">
    <property type="entry name" value="Adhesion_Centrosome_assoc"/>
</dbReference>
<dbReference type="AlphaFoldDB" id="A0A2B7Y062"/>
<dbReference type="OrthoDB" id="312015at2759"/>
<feature type="region of interest" description="Disordered" evidence="10">
    <location>
        <begin position="385"/>
        <end position="549"/>
    </location>
</feature>
<evidence type="ECO:0000313" key="11">
    <source>
        <dbReference type="EMBL" id="PGH14559.1"/>
    </source>
</evidence>
<evidence type="ECO:0000256" key="5">
    <source>
        <dbReference type="ARBA" id="ARBA00022889"/>
    </source>
</evidence>
<evidence type="ECO:0000256" key="8">
    <source>
        <dbReference type="ARBA" id="ARBA00023212"/>
    </source>
</evidence>